<dbReference type="AlphaFoldDB" id="S7UQC9"/>
<dbReference type="InterPro" id="IPR008915">
    <property type="entry name" value="Peptidase_M50"/>
</dbReference>
<gene>
    <name evidence="13" type="ORF">dsat_2720</name>
</gene>
<evidence type="ECO:0000256" key="7">
    <source>
        <dbReference type="ARBA" id="ARBA00022833"/>
    </source>
</evidence>
<dbReference type="Pfam" id="PF02163">
    <property type="entry name" value="Peptidase_M50"/>
    <property type="match status" value="1"/>
</dbReference>
<evidence type="ECO:0000256" key="6">
    <source>
        <dbReference type="ARBA" id="ARBA00022801"/>
    </source>
</evidence>
<keyword evidence="4 13" id="KW-0645">Protease</keyword>
<comment type="caution">
    <text evidence="13">The sequence shown here is derived from an EMBL/GenBank/DDBJ whole genome shotgun (WGS) entry which is preliminary data.</text>
</comment>
<evidence type="ECO:0000256" key="9">
    <source>
        <dbReference type="ARBA" id="ARBA00023049"/>
    </source>
</evidence>
<feature type="transmembrane region" description="Helical" evidence="11">
    <location>
        <begin position="95"/>
        <end position="116"/>
    </location>
</feature>
<dbReference type="STRING" id="1121439.dsat_2720"/>
<dbReference type="InterPro" id="IPR041489">
    <property type="entry name" value="PDZ_6"/>
</dbReference>
<evidence type="ECO:0000313" key="14">
    <source>
        <dbReference type="Proteomes" id="UP000014975"/>
    </source>
</evidence>
<evidence type="ECO:0000256" key="1">
    <source>
        <dbReference type="ARBA" id="ARBA00001947"/>
    </source>
</evidence>
<dbReference type="EMBL" id="ATHI01000009">
    <property type="protein sequence ID" value="EPR34528.1"/>
    <property type="molecule type" value="Genomic_DNA"/>
</dbReference>
<dbReference type="SMART" id="SM00228">
    <property type="entry name" value="PDZ"/>
    <property type="match status" value="1"/>
</dbReference>
<dbReference type="InterPro" id="IPR001478">
    <property type="entry name" value="PDZ"/>
</dbReference>
<dbReference type="CDD" id="cd06163">
    <property type="entry name" value="S2P-M50_PDZ_RseP-like"/>
    <property type="match status" value="1"/>
</dbReference>
<name>S7UQC9_9BACT</name>
<proteinExistence type="inferred from homology"/>
<reference evidence="13 14" key="1">
    <citation type="journal article" date="2013" name="Genome Announc.">
        <title>Draft genome sequences for three mercury-methylating, sulfate-reducing bacteria.</title>
        <authorList>
            <person name="Brown S.D."/>
            <person name="Hurt R.A.Jr."/>
            <person name="Gilmour C.C."/>
            <person name="Elias D.A."/>
        </authorList>
    </citation>
    <scope>NUCLEOTIDE SEQUENCE [LARGE SCALE GENOMIC DNA]</scope>
    <source>
        <strain evidence="13 14">DSM 16529</strain>
    </source>
</reference>
<evidence type="ECO:0000259" key="12">
    <source>
        <dbReference type="SMART" id="SM00228"/>
    </source>
</evidence>
<keyword evidence="11" id="KW-0479">Metal-binding</keyword>
<dbReference type="PATRIC" id="fig|1121439.3.peg.1123"/>
<keyword evidence="14" id="KW-1185">Reference proteome</keyword>
<dbReference type="PANTHER" id="PTHR42837">
    <property type="entry name" value="REGULATOR OF SIGMA-E PROTEASE RSEP"/>
    <property type="match status" value="1"/>
</dbReference>
<evidence type="ECO:0000256" key="10">
    <source>
        <dbReference type="ARBA" id="ARBA00023136"/>
    </source>
</evidence>
<keyword evidence="7 11" id="KW-0862">Zinc</keyword>
<evidence type="ECO:0000256" key="11">
    <source>
        <dbReference type="RuleBase" id="RU362031"/>
    </source>
</evidence>
<evidence type="ECO:0000256" key="5">
    <source>
        <dbReference type="ARBA" id="ARBA00022692"/>
    </source>
</evidence>
<keyword evidence="9 11" id="KW-0482">Metalloprotease</keyword>
<dbReference type="Pfam" id="PF17820">
    <property type="entry name" value="PDZ_6"/>
    <property type="match status" value="1"/>
</dbReference>
<evidence type="ECO:0000256" key="8">
    <source>
        <dbReference type="ARBA" id="ARBA00022989"/>
    </source>
</evidence>
<evidence type="ECO:0000313" key="13">
    <source>
        <dbReference type="EMBL" id="EPR34528.1"/>
    </source>
</evidence>
<protein>
    <recommendedName>
        <fullName evidence="11">Zinc metalloprotease</fullName>
        <ecNumber evidence="11">3.4.24.-</ecNumber>
    </recommendedName>
</protein>
<evidence type="ECO:0000256" key="2">
    <source>
        <dbReference type="ARBA" id="ARBA00004141"/>
    </source>
</evidence>
<keyword evidence="5 11" id="KW-0812">Transmembrane</keyword>
<dbReference type="InterPro" id="IPR004387">
    <property type="entry name" value="Pept_M50_Zn"/>
</dbReference>
<feature type="transmembrane region" description="Helical" evidence="11">
    <location>
        <begin position="327"/>
        <end position="345"/>
    </location>
</feature>
<evidence type="ECO:0000256" key="4">
    <source>
        <dbReference type="ARBA" id="ARBA00022670"/>
    </source>
</evidence>
<comment type="subcellular location">
    <subcellularLocation>
        <location evidence="2">Membrane</location>
        <topology evidence="2">Multi-pass membrane protein</topology>
    </subcellularLocation>
</comment>
<keyword evidence="10 11" id="KW-0472">Membrane</keyword>
<dbReference type="PANTHER" id="PTHR42837:SF2">
    <property type="entry name" value="MEMBRANE METALLOPROTEASE ARASP2, CHLOROPLASTIC-RELATED"/>
    <property type="match status" value="1"/>
</dbReference>
<evidence type="ECO:0000256" key="3">
    <source>
        <dbReference type="ARBA" id="ARBA00007931"/>
    </source>
</evidence>
<organism evidence="13 14">
    <name type="scientific">Alkalidesulfovibrio alkalitolerans DSM 16529</name>
    <dbReference type="NCBI Taxonomy" id="1121439"/>
    <lineage>
        <taxon>Bacteria</taxon>
        <taxon>Pseudomonadati</taxon>
        <taxon>Thermodesulfobacteriota</taxon>
        <taxon>Desulfovibrionia</taxon>
        <taxon>Desulfovibrionales</taxon>
        <taxon>Desulfovibrionaceae</taxon>
        <taxon>Alkalidesulfovibrio</taxon>
    </lineage>
</organism>
<keyword evidence="8 11" id="KW-1133">Transmembrane helix</keyword>
<dbReference type="RefSeq" id="WP_020886605.1">
    <property type="nucleotide sequence ID" value="NZ_ATHI01000009.1"/>
</dbReference>
<comment type="cofactor">
    <cofactor evidence="1 11">
        <name>Zn(2+)</name>
        <dbReference type="ChEBI" id="CHEBI:29105"/>
    </cofactor>
</comment>
<accession>S7UQC9</accession>
<feature type="domain" description="PDZ" evidence="12">
    <location>
        <begin position="112"/>
        <end position="182"/>
    </location>
</feature>
<keyword evidence="6 11" id="KW-0378">Hydrolase</keyword>
<dbReference type="eggNOG" id="COG0750">
    <property type="taxonomic scope" value="Bacteria"/>
</dbReference>
<dbReference type="GO" id="GO:0006508">
    <property type="term" value="P:proteolysis"/>
    <property type="evidence" value="ECO:0007669"/>
    <property type="project" value="UniProtKB-KW"/>
</dbReference>
<dbReference type="Gene3D" id="2.30.42.10">
    <property type="match status" value="1"/>
</dbReference>
<dbReference type="SUPFAM" id="SSF50156">
    <property type="entry name" value="PDZ domain-like"/>
    <property type="match status" value="1"/>
</dbReference>
<dbReference type="GO" id="GO:0004222">
    <property type="term" value="F:metalloendopeptidase activity"/>
    <property type="evidence" value="ECO:0007669"/>
    <property type="project" value="InterPro"/>
</dbReference>
<dbReference type="NCBIfam" id="TIGR00054">
    <property type="entry name" value="RIP metalloprotease RseP"/>
    <property type="match status" value="1"/>
</dbReference>
<sequence length="357" mass="38326">MIDALAVILVLGGLIFFHELGHFVVARIFGVGVKVFSLGFGPRLFGFKHGPTDYRVCAVPLGGYVSMVGEHDQAEMPEGFTPKDSFSLKPPWQRMLIVAAGPGFNFLLAFLIFWGLMFSGAQSLHLIVNSVQDGSPAQEAGLLPDDEITAIGGKALWFGDELVEHVREYPDTAMRLSILRGEETFEISLAPREMTVTHPDGGETTRPMIGVGFGYKTVPAEVSMLEAPVLAWKKLSALTSKILAGIGSIITGAVSTKEIGGPILIAQVVAESAKHGVTTVLQMAAFLSVNLALINLLPIPVLDGGHILFYGIESVTRKPVGPRIQAVTTRIGLFLLLTLMALAIYNDIVRSFFGEPA</sequence>
<dbReference type="Proteomes" id="UP000014975">
    <property type="component" value="Unassembled WGS sequence"/>
</dbReference>
<dbReference type="InterPro" id="IPR036034">
    <property type="entry name" value="PDZ_sf"/>
</dbReference>
<dbReference type="GO" id="GO:0016020">
    <property type="term" value="C:membrane"/>
    <property type="evidence" value="ECO:0007669"/>
    <property type="project" value="UniProtKB-SubCell"/>
</dbReference>
<dbReference type="EC" id="3.4.24.-" evidence="11"/>
<dbReference type="OrthoDB" id="9782003at2"/>
<comment type="similarity">
    <text evidence="3 11">Belongs to the peptidase M50B family.</text>
</comment>
<dbReference type="GO" id="GO:0046872">
    <property type="term" value="F:metal ion binding"/>
    <property type="evidence" value="ECO:0007669"/>
    <property type="project" value="UniProtKB-KW"/>
</dbReference>